<dbReference type="InterPro" id="IPR032675">
    <property type="entry name" value="LRR_dom_sf"/>
</dbReference>
<dbReference type="NCBIfam" id="TIGR04183">
    <property type="entry name" value="Por_Secre_tail"/>
    <property type="match status" value="1"/>
</dbReference>
<evidence type="ECO:0000256" key="1">
    <source>
        <dbReference type="ARBA" id="ARBA00022729"/>
    </source>
</evidence>
<name>A0ABR5DLT0_9FLAO</name>
<dbReference type="EMBL" id="JSVU01000001">
    <property type="protein sequence ID" value="KJJ39717.1"/>
    <property type="molecule type" value="Genomic_DNA"/>
</dbReference>
<dbReference type="Proteomes" id="UP000033497">
    <property type="component" value="Unassembled WGS sequence"/>
</dbReference>
<keyword evidence="5" id="KW-1185">Reference proteome</keyword>
<evidence type="ECO:0000313" key="4">
    <source>
        <dbReference type="EMBL" id="KJJ39717.1"/>
    </source>
</evidence>
<evidence type="ECO:0000256" key="2">
    <source>
        <dbReference type="SAM" id="SignalP"/>
    </source>
</evidence>
<evidence type="ECO:0000259" key="3">
    <source>
        <dbReference type="Pfam" id="PF18962"/>
    </source>
</evidence>
<dbReference type="Gene3D" id="3.80.10.10">
    <property type="entry name" value="Ribonuclease Inhibitor"/>
    <property type="match status" value="1"/>
</dbReference>
<proteinExistence type="predicted"/>
<reference evidence="4 5" key="1">
    <citation type="submission" date="2014-10" db="EMBL/GenBank/DDBJ databases">
        <title>Genome sequencing of Vitellibacter vladivostokensis KMM 3516.</title>
        <authorList>
            <person name="Thevarajoo S."/>
            <person name="Selvaratnam C."/>
            <person name="Goh K.M."/>
            <person name="Chong C.S."/>
        </authorList>
    </citation>
    <scope>NUCLEOTIDE SEQUENCE [LARGE SCALE GENOMIC DNA]</scope>
    <source>
        <strain evidence="4 5">KMM 3516</strain>
    </source>
</reference>
<evidence type="ECO:0000313" key="5">
    <source>
        <dbReference type="Proteomes" id="UP000033497"/>
    </source>
</evidence>
<feature type="signal peptide" evidence="2">
    <location>
        <begin position="1"/>
        <end position="18"/>
    </location>
</feature>
<dbReference type="Pfam" id="PF18962">
    <property type="entry name" value="Por_Secre_tail"/>
    <property type="match status" value="1"/>
</dbReference>
<comment type="caution">
    <text evidence="4">The sequence shown here is derived from an EMBL/GenBank/DDBJ whole genome shotgun (WGS) entry which is preliminary data.</text>
</comment>
<sequence length="289" mass="31911">MKTYFLIFLFSICTAGYAQTTQIPDPNFEQALIDLGIDSDGTLNGQVLTTDIQDVTTLELINKGIEDLTGVEGFASLENLDVTNNILSSLDLSNNIQIKELICSNWDGFANMNITSLNLSNNINLESLYAENLFLLEELNLKNGHNAILNVLLSCDFEGTPCQLTELDCVKVDDAVAATNNEAPYNGWYIAADFIYSEDCILGVSEFGVSTFSIYPNPANNEMFLTSDNTSENITLKIYNVQGKLLSTKILELQDQNSAVDVSQLVSGIYFLNIEDENGNTTIKKFIKQ</sequence>
<accession>A0ABR5DLT0</accession>
<organism evidence="4 5">
    <name type="scientific">Aequorivita vladivostokensis</name>
    <dbReference type="NCBI Taxonomy" id="171194"/>
    <lineage>
        <taxon>Bacteria</taxon>
        <taxon>Pseudomonadati</taxon>
        <taxon>Bacteroidota</taxon>
        <taxon>Flavobacteriia</taxon>
        <taxon>Flavobacteriales</taxon>
        <taxon>Flavobacteriaceae</taxon>
        <taxon>Aequorivita</taxon>
    </lineage>
</organism>
<feature type="domain" description="Secretion system C-terminal sorting" evidence="3">
    <location>
        <begin position="214"/>
        <end position="287"/>
    </location>
</feature>
<protein>
    <recommendedName>
        <fullName evidence="3">Secretion system C-terminal sorting domain-containing protein</fullName>
    </recommendedName>
</protein>
<gene>
    <name evidence="4" type="ORF">MB09_00625</name>
</gene>
<dbReference type="SUPFAM" id="SSF52047">
    <property type="entry name" value="RNI-like"/>
    <property type="match status" value="1"/>
</dbReference>
<feature type="chain" id="PRO_5045871568" description="Secretion system C-terminal sorting domain-containing protein" evidence="2">
    <location>
        <begin position="19"/>
        <end position="289"/>
    </location>
</feature>
<keyword evidence="1 2" id="KW-0732">Signal</keyword>
<dbReference type="InterPro" id="IPR026444">
    <property type="entry name" value="Secre_tail"/>
</dbReference>
<dbReference type="RefSeq" id="WP_045078931.1">
    <property type="nucleotide sequence ID" value="NZ_JSVU01000001.1"/>
</dbReference>